<protein>
    <submittedName>
        <fullName evidence="1">Uncharacterized protein</fullName>
    </submittedName>
</protein>
<accession>A0ACC0CAN2</accession>
<dbReference type="EMBL" id="CM044701">
    <property type="protein sequence ID" value="KAI5682012.1"/>
    <property type="molecule type" value="Genomic_DNA"/>
</dbReference>
<evidence type="ECO:0000313" key="1">
    <source>
        <dbReference type="EMBL" id="KAI5682012.1"/>
    </source>
</evidence>
<keyword evidence="2" id="KW-1185">Reference proteome</keyword>
<gene>
    <name evidence="1" type="ORF">M9H77_03240</name>
</gene>
<comment type="caution">
    <text evidence="1">The sequence shown here is derived from an EMBL/GenBank/DDBJ whole genome shotgun (WGS) entry which is preliminary data.</text>
</comment>
<evidence type="ECO:0000313" key="2">
    <source>
        <dbReference type="Proteomes" id="UP001060085"/>
    </source>
</evidence>
<organism evidence="1 2">
    <name type="scientific">Catharanthus roseus</name>
    <name type="common">Madagascar periwinkle</name>
    <name type="synonym">Vinca rosea</name>
    <dbReference type="NCBI Taxonomy" id="4058"/>
    <lineage>
        <taxon>Eukaryota</taxon>
        <taxon>Viridiplantae</taxon>
        <taxon>Streptophyta</taxon>
        <taxon>Embryophyta</taxon>
        <taxon>Tracheophyta</taxon>
        <taxon>Spermatophyta</taxon>
        <taxon>Magnoliopsida</taxon>
        <taxon>eudicotyledons</taxon>
        <taxon>Gunneridae</taxon>
        <taxon>Pentapetalae</taxon>
        <taxon>asterids</taxon>
        <taxon>lamiids</taxon>
        <taxon>Gentianales</taxon>
        <taxon>Apocynaceae</taxon>
        <taxon>Rauvolfioideae</taxon>
        <taxon>Vinceae</taxon>
        <taxon>Catharanthinae</taxon>
        <taxon>Catharanthus</taxon>
    </lineage>
</organism>
<proteinExistence type="predicted"/>
<reference evidence="2" key="1">
    <citation type="journal article" date="2023" name="Nat. Plants">
        <title>Single-cell RNA sequencing provides a high-resolution roadmap for understanding the multicellular compartmentation of specialized metabolism.</title>
        <authorList>
            <person name="Sun S."/>
            <person name="Shen X."/>
            <person name="Li Y."/>
            <person name="Li Y."/>
            <person name="Wang S."/>
            <person name="Li R."/>
            <person name="Zhang H."/>
            <person name="Shen G."/>
            <person name="Guo B."/>
            <person name="Wei J."/>
            <person name="Xu J."/>
            <person name="St-Pierre B."/>
            <person name="Chen S."/>
            <person name="Sun C."/>
        </authorList>
    </citation>
    <scope>NUCLEOTIDE SEQUENCE [LARGE SCALE GENOMIC DNA]</scope>
</reference>
<sequence>MLRFNGVEDLKGFKIKQLIPKGAFNCVLLVDCFWVWPHRRRLGRTALPTVVSCVFVLVATNEEVKDMTKLPLNDLLGYLRTYEMHLDIDSKDISMHNNDKDDSDDDFIYSNEEVSYEEL</sequence>
<name>A0ACC0CAN2_CATRO</name>
<dbReference type="Proteomes" id="UP001060085">
    <property type="component" value="Linkage Group LG01"/>
</dbReference>